<dbReference type="KEGG" id="vra:106752694"/>
<dbReference type="PANTHER" id="PTHR31589:SF223">
    <property type="entry name" value="PROTEIN, PUTATIVE (DUF239)-RELATED"/>
    <property type="match status" value="1"/>
</dbReference>
<keyword evidence="3" id="KW-1185">Reference proteome</keyword>
<dbReference type="InterPro" id="IPR053168">
    <property type="entry name" value="Glutamic_endopeptidase"/>
</dbReference>
<dbReference type="Pfam" id="PF03080">
    <property type="entry name" value="Neprosin"/>
    <property type="match status" value="1"/>
</dbReference>
<proteinExistence type="predicted"/>
<dbReference type="Proteomes" id="UP000087766">
    <property type="component" value="Chromosome 1"/>
</dbReference>
<keyword evidence="1" id="KW-0732">Signal</keyword>
<feature type="signal peptide" evidence="1">
    <location>
        <begin position="1"/>
        <end position="22"/>
    </location>
</feature>
<organism evidence="3 4">
    <name type="scientific">Vigna radiata var. radiata</name>
    <name type="common">Mung bean</name>
    <name type="synonym">Phaseolus aureus</name>
    <dbReference type="NCBI Taxonomy" id="3916"/>
    <lineage>
        <taxon>Eukaryota</taxon>
        <taxon>Viridiplantae</taxon>
        <taxon>Streptophyta</taxon>
        <taxon>Embryophyta</taxon>
        <taxon>Tracheophyta</taxon>
        <taxon>Spermatophyta</taxon>
        <taxon>Magnoliopsida</taxon>
        <taxon>eudicotyledons</taxon>
        <taxon>Gunneridae</taxon>
        <taxon>Pentapetalae</taxon>
        <taxon>rosids</taxon>
        <taxon>fabids</taxon>
        <taxon>Fabales</taxon>
        <taxon>Fabaceae</taxon>
        <taxon>Papilionoideae</taxon>
        <taxon>50 kb inversion clade</taxon>
        <taxon>NPAAA clade</taxon>
        <taxon>indigoferoid/millettioid clade</taxon>
        <taxon>Phaseoleae</taxon>
        <taxon>Vigna</taxon>
    </lineage>
</organism>
<dbReference type="RefSeq" id="XP_014489935.1">
    <property type="nucleotide sequence ID" value="XM_014634449.1"/>
</dbReference>
<dbReference type="OrthoDB" id="1858978at2759"/>
<reference evidence="3" key="1">
    <citation type="journal article" date="2014" name="Nat. Commun.">
        <title>Genome sequence of mungbean and insights into evolution within Vigna species.</title>
        <authorList>
            <person name="Kang Y.J."/>
            <person name="Kim S.K."/>
            <person name="Kim M.Y."/>
            <person name="Lestari P."/>
            <person name="Kim K.H."/>
            <person name="Ha B.K."/>
            <person name="Jun T.H."/>
            <person name="Hwang W.J."/>
            <person name="Lee T."/>
            <person name="Lee J."/>
            <person name="Shim S."/>
            <person name="Yoon M.Y."/>
            <person name="Jang Y.E."/>
            <person name="Han K.S."/>
            <person name="Taeprayoon P."/>
            <person name="Yoon N."/>
            <person name="Somta P."/>
            <person name="Tanya P."/>
            <person name="Kim K.S."/>
            <person name="Gwag J.G."/>
            <person name="Moon J.K."/>
            <person name="Lee Y.H."/>
            <person name="Park B.S."/>
            <person name="Bombarely A."/>
            <person name="Doyle J.J."/>
            <person name="Jackson S.A."/>
            <person name="Schafleitner R."/>
            <person name="Srinives P."/>
            <person name="Varshney R.K."/>
            <person name="Lee S.H."/>
        </authorList>
    </citation>
    <scope>NUCLEOTIDE SEQUENCE [LARGE SCALE GENOMIC DNA]</scope>
    <source>
        <strain evidence="3">cv. VC1973A</strain>
    </source>
</reference>
<dbReference type="PANTHER" id="PTHR31589">
    <property type="entry name" value="PROTEIN, PUTATIVE (DUF239)-RELATED-RELATED"/>
    <property type="match status" value="1"/>
</dbReference>
<gene>
    <name evidence="4" type="primary">LOC106752694</name>
</gene>
<dbReference type="GeneID" id="106752694"/>
<protein>
    <submittedName>
        <fullName evidence="4">Uncharacterized protein LOC106752694</fullName>
    </submittedName>
</protein>
<reference evidence="4" key="2">
    <citation type="submission" date="2025-08" db="UniProtKB">
        <authorList>
            <consortium name="RefSeq"/>
        </authorList>
    </citation>
    <scope>IDENTIFICATION</scope>
    <source>
        <tissue evidence="4">Leaf</tissue>
    </source>
</reference>
<dbReference type="Gene3D" id="3.90.1320.10">
    <property type="entry name" value="Outer-capsid protein sigma 3, large lobe"/>
    <property type="match status" value="1"/>
</dbReference>
<evidence type="ECO:0000313" key="4">
    <source>
        <dbReference type="RefSeq" id="XP_014489935.1"/>
    </source>
</evidence>
<accession>A0A1S3T841</accession>
<evidence type="ECO:0000259" key="2">
    <source>
        <dbReference type="PROSITE" id="PS52045"/>
    </source>
</evidence>
<feature type="chain" id="PRO_5010241116" evidence="1">
    <location>
        <begin position="23"/>
        <end position="267"/>
    </location>
</feature>
<sequence length="267" mass="30551">MTHVLFFVLHLLSSHISLKVDGIQTILKEEDLDIERQLKFMNKISMKTINTKFGDVIDCIDIYKQPSFDHPLLKHHKLQVIPELYKDYGTHLYSSWTSDNYKKTGCYNIRCAGFVQTSKDHYLGVRITNVSRYGGPTMASLLSITQDPMTKNWWLSVESNFIGYFPMKLFSNMSSADQVGWGGRTRTHLNTPSPQMGSGNYPHDDNFTHACYFKHVLIKGSSRKTHEVKPKETHSFVDRPNCYNVRYPKGYSVYVFLFGGPGGNCGN</sequence>
<feature type="domain" description="Neprosin PEP catalytic" evidence="2">
    <location>
        <begin position="1"/>
        <end position="266"/>
    </location>
</feature>
<evidence type="ECO:0000256" key="1">
    <source>
        <dbReference type="SAM" id="SignalP"/>
    </source>
</evidence>
<dbReference type="AlphaFoldDB" id="A0A1S3T841"/>
<dbReference type="STRING" id="3916.A0A1S3T841"/>
<name>A0A1S3T841_VIGRR</name>
<dbReference type="PROSITE" id="PS52045">
    <property type="entry name" value="NEPROSIN_PEP_CD"/>
    <property type="match status" value="1"/>
</dbReference>
<dbReference type="InterPro" id="IPR004314">
    <property type="entry name" value="Neprosin"/>
</dbReference>
<evidence type="ECO:0000313" key="3">
    <source>
        <dbReference type="Proteomes" id="UP000087766"/>
    </source>
</evidence>